<dbReference type="PANTHER" id="PTHR21177:SF4">
    <property type="entry name" value="IP06524P"/>
    <property type="match status" value="1"/>
</dbReference>
<dbReference type="AlphaFoldDB" id="A0A8W7PNL7"/>
<sequence length="262" mass="28971">MNAKQPHAAPHASRAARVRKIAVCSRSIGKAGRVRARWLDDRRNLRSSVLTGAFDGSITMMASFSSPLVATIAGTVAIVQLLLDGAAAPNRTPVYIPGKCSTNEILYPGDHDNDWVCDCRPGYVYSPPQDSCYPLFQQGFCQPGEYVDLARPSMIVKCTRNVCTGRNEVPYREQCVKLHQNNRLCKIERRVSWVIGVNITTLELDCIAGTTDLLEITVNNRNMEDGDETDAPVAMKIVQPVYFKDAKLCQNGTKSMYNGRCP</sequence>
<proteinExistence type="predicted"/>
<dbReference type="Pfam" id="PF16033">
    <property type="entry name" value="DUF4789"/>
    <property type="match status" value="1"/>
</dbReference>
<evidence type="ECO:0000313" key="2">
    <source>
        <dbReference type="EnsemblMetazoa" id="ACOM034559-PA.2"/>
    </source>
</evidence>
<feature type="domain" description="DUF4789" evidence="1">
    <location>
        <begin position="99"/>
        <end position="180"/>
    </location>
</feature>
<evidence type="ECO:0000259" key="1">
    <source>
        <dbReference type="Pfam" id="PF16033"/>
    </source>
</evidence>
<protein>
    <recommendedName>
        <fullName evidence="1">DUF4789 domain-containing protein</fullName>
    </recommendedName>
</protein>
<name>A0A8W7PNL7_ANOCL</name>
<dbReference type="Proteomes" id="UP000075882">
    <property type="component" value="Unassembled WGS sequence"/>
</dbReference>
<dbReference type="VEuPathDB" id="VectorBase:ACON2_030695"/>
<dbReference type="InterPro" id="IPR031993">
    <property type="entry name" value="DUF4789"/>
</dbReference>
<dbReference type="PANTHER" id="PTHR21177">
    <property type="entry name" value="IP06524P-RELATED"/>
    <property type="match status" value="1"/>
</dbReference>
<accession>A0A8W7PNL7</accession>
<dbReference type="EnsemblMetazoa" id="ACOM034559-RA">
    <property type="protein sequence ID" value="ACOM034559-PA.2"/>
    <property type="gene ID" value="ACOM034559"/>
</dbReference>
<reference evidence="2" key="1">
    <citation type="submission" date="2022-08" db="UniProtKB">
        <authorList>
            <consortium name="EnsemblMetazoa"/>
        </authorList>
    </citation>
    <scope>IDENTIFICATION</scope>
</reference>
<organism evidence="2">
    <name type="scientific">Anopheles coluzzii</name>
    <name type="common">African malaria mosquito</name>
    <dbReference type="NCBI Taxonomy" id="1518534"/>
    <lineage>
        <taxon>Eukaryota</taxon>
        <taxon>Metazoa</taxon>
        <taxon>Ecdysozoa</taxon>
        <taxon>Arthropoda</taxon>
        <taxon>Hexapoda</taxon>
        <taxon>Insecta</taxon>
        <taxon>Pterygota</taxon>
        <taxon>Neoptera</taxon>
        <taxon>Endopterygota</taxon>
        <taxon>Diptera</taxon>
        <taxon>Nematocera</taxon>
        <taxon>Culicoidea</taxon>
        <taxon>Culicidae</taxon>
        <taxon>Anophelinae</taxon>
        <taxon>Anopheles</taxon>
    </lineage>
</organism>